<feature type="domain" description="Suppressor of fused-like" evidence="2">
    <location>
        <begin position="65"/>
        <end position="234"/>
    </location>
</feature>
<dbReference type="InterPro" id="IPR037181">
    <property type="entry name" value="SUFU_N"/>
</dbReference>
<accession>A0A660LB40</accession>
<dbReference type="Proteomes" id="UP000278962">
    <property type="component" value="Unassembled WGS sequence"/>
</dbReference>
<proteinExistence type="predicted"/>
<dbReference type="EMBL" id="RBIL01000001">
    <property type="protein sequence ID" value="RKQ91799.1"/>
    <property type="molecule type" value="Genomic_DNA"/>
</dbReference>
<reference evidence="3 4" key="1">
    <citation type="submission" date="2018-10" db="EMBL/GenBank/DDBJ databases">
        <title>Genomic Encyclopedia of Archaeal and Bacterial Type Strains, Phase II (KMG-II): from individual species to whole genera.</title>
        <authorList>
            <person name="Goeker M."/>
        </authorList>
    </citation>
    <scope>NUCLEOTIDE SEQUENCE [LARGE SCALE GENOMIC DNA]</scope>
    <source>
        <strain evidence="3 4">DSM 14954</strain>
    </source>
</reference>
<sequence>MDPMGLFDRKRRKEQEDKEPLDTAPVVAEIIKGIDAHLDLIDAVEHHIKRHFGEPAGVLRSNHPDDIAMFVMPPTEDRPRFTIITSGMSRMPMQGAPSNYTRAELVIALPPDWKLGQDDLGDERNWWPLRLLQNLSHMPQANGGWLGFGHTIPHGSPPQHYADDTTFCGALLFPPVWTPSGFNTLQAGDETVQFIGVYTLHGDELQFAQEEDGQAMFARFAEHQVSELVDLQRPSVV</sequence>
<evidence type="ECO:0000313" key="3">
    <source>
        <dbReference type="EMBL" id="RKQ91799.1"/>
    </source>
</evidence>
<evidence type="ECO:0000256" key="1">
    <source>
        <dbReference type="SAM" id="MobiDB-lite"/>
    </source>
</evidence>
<name>A0A660LB40_9ACTN</name>
<organism evidence="3 4">
    <name type="scientific">Solirubrobacter pauli</name>
    <dbReference type="NCBI Taxonomy" id="166793"/>
    <lineage>
        <taxon>Bacteria</taxon>
        <taxon>Bacillati</taxon>
        <taxon>Actinomycetota</taxon>
        <taxon>Thermoleophilia</taxon>
        <taxon>Solirubrobacterales</taxon>
        <taxon>Solirubrobacteraceae</taxon>
        <taxon>Solirubrobacter</taxon>
    </lineage>
</organism>
<evidence type="ECO:0000259" key="2">
    <source>
        <dbReference type="Pfam" id="PF05076"/>
    </source>
</evidence>
<comment type="caution">
    <text evidence="3">The sequence shown here is derived from an EMBL/GenBank/DDBJ whole genome shotgun (WGS) entry which is preliminary data.</text>
</comment>
<dbReference type="SUPFAM" id="SSF103359">
    <property type="entry name" value="Suppressor of Fused, N-terminal domain"/>
    <property type="match status" value="1"/>
</dbReference>
<gene>
    <name evidence="3" type="ORF">C8N24_1629</name>
</gene>
<dbReference type="InterPro" id="IPR020941">
    <property type="entry name" value="SUFU-like_domain"/>
</dbReference>
<protein>
    <submittedName>
        <fullName evidence="3">Suppressor of fused protein SUFU</fullName>
    </submittedName>
</protein>
<dbReference type="AlphaFoldDB" id="A0A660LB40"/>
<keyword evidence="4" id="KW-1185">Reference proteome</keyword>
<feature type="region of interest" description="Disordered" evidence="1">
    <location>
        <begin position="1"/>
        <end position="21"/>
    </location>
</feature>
<dbReference type="OrthoDB" id="4827574at2"/>
<dbReference type="Pfam" id="PF05076">
    <property type="entry name" value="SUFU"/>
    <property type="match status" value="1"/>
</dbReference>
<evidence type="ECO:0000313" key="4">
    <source>
        <dbReference type="Proteomes" id="UP000278962"/>
    </source>
</evidence>